<keyword evidence="3" id="KW-1185">Reference proteome</keyword>
<evidence type="ECO:0000313" key="2">
    <source>
        <dbReference type="EMBL" id="BCN92319.1"/>
    </source>
</evidence>
<sequence length="154" mass="17738">MESKSQHRNYKHGHGSDEQHKKDQALFSHLLEHHSELERTTEKLPNGICSRTTSASPKLAKIIQEHVIGMEKRFGMGRAIRSWDPLFSALFEYKDQIKMEYRNIENGVEATLTSDDPKIVELIHCHDETLHGFVNEGFDAGKRESPKPSWLDEN</sequence>
<feature type="compositionally biased region" description="Basic residues" evidence="1">
    <location>
        <begin position="1"/>
        <end position="13"/>
    </location>
</feature>
<dbReference type="Proteomes" id="UP001054820">
    <property type="component" value="Chromosome"/>
</dbReference>
<reference evidence="2" key="1">
    <citation type="journal article" date="2022" name="Arch. Microbiol.">
        <title>Thiomicrorhabdus immobilis sp. nov., a mesophilic sulfur-oxidizing bacterium isolated from sediment of a brackish lake in northern Japan.</title>
        <authorList>
            <person name="Kojima H."/>
            <person name="Mochizuki J."/>
            <person name="Kanda M."/>
            <person name="Watanabe T."/>
            <person name="Fukui M."/>
        </authorList>
    </citation>
    <scope>NUCLEOTIDE SEQUENCE</scope>
    <source>
        <strain evidence="2">Am19</strain>
    </source>
</reference>
<name>A0ABM7MAG0_9GAMM</name>
<dbReference type="EMBL" id="AP024202">
    <property type="protein sequence ID" value="BCN92319.1"/>
    <property type="molecule type" value="Genomic_DNA"/>
</dbReference>
<dbReference type="RefSeq" id="WP_237262021.1">
    <property type="nucleotide sequence ID" value="NZ_AP024202.1"/>
</dbReference>
<evidence type="ECO:0008006" key="4">
    <source>
        <dbReference type="Google" id="ProtNLM"/>
    </source>
</evidence>
<organism evidence="2 3">
    <name type="scientific">Thiomicrorhabdus immobilis</name>
    <dbReference type="NCBI Taxonomy" id="2791037"/>
    <lineage>
        <taxon>Bacteria</taxon>
        <taxon>Pseudomonadati</taxon>
        <taxon>Pseudomonadota</taxon>
        <taxon>Gammaproteobacteria</taxon>
        <taxon>Thiotrichales</taxon>
        <taxon>Piscirickettsiaceae</taxon>
        <taxon>Thiomicrorhabdus</taxon>
    </lineage>
</organism>
<protein>
    <recommendedName>
        <fullName evidence="4">Hemerythrin-like domain-containing protein</fullName>
    </recommendedName>
</protein>
<gene>
    <name evidence="2" type="ORF">THMIRHAM_01040</name>
</gene>
<proteinExistence type="predicted"/>
<accession>A0ABM7MAG0</accession>
<feature type="region of interest" description="Disordered" evidence="1">
    <location>
        <begin position="1"/>
        <end position="21"/>
    </location>
</feature>
<evidence type="ECO:0000313" key="3">
    <source>
        <dbReference type="Proteomes" id="UP001054820"/>
    </source>
</evidence>
<evidence type="ECO:0000256" key="1">
    <source>
        <dbReference type="SAM" id="MobiDB-lite"/>
    </source>
</evidence>